<dbReference type="InterPro" id="IPR008881">
    <property type="entry name" value="Trigger_fac_ribosome-bd_bac"/>
</dbReference>
<dbReference type="Gene3D" id="1.10.3120.10">
    <property type="entry name" value="Trigger factor, C-terminal domain"/>
    <property type="match status" value="1"/>
</dbReference>
<dbReference type="Pfam" id="PF05697">
    <property type="entry name" value="Trigger_N"/>
    <property type="match status" value="1"/>
</dbReference>
<evidence type="ECO:0000313" key="2">
    <source>
        <dbReference type="EMBL" id="EAY26597.1"/>
    </source>
</evidence>
<dbReference type="Gene3D" id="3.30.70.1050">
    <property type="entry name" value="Trigger factor ribosome-binding domain"/>
    <property type="match status" value="1"/>
</dbReference>
<name>A1ZSL7_MICM2</name>
<dbReference type="GO" id="GO:0051083">
    <property type="term" value="P:'de novo' cotranslational protein folding"/>
    <property type="evidence" value="ECO:0007669"/>
    <property type="project" value="TreeGrafter"/>
</dbReference>
<evidence type="ECO:0000259" key="1">
    <source>
        <dbReference type="Pfam" id="PF05697"/>
    </source>
</evidence>
<dbReference type="PANTHER" id="PTHR30560">
    <property type="entry name" value="TRIGGER FACTOR CHAPERONE AND PEPTIDYL-PROLYL CIS/TRANS ISOMERASE"/>
    <property type="match status" value="1"/>
</dbReference>
<comment type="caution">
    <text evidence="2">The sequence shown here is derived from an EMBL/GenBank/DDBJ whole genome shotgun (WGS) entry which is preliminary data.</text>
</comment>
<gene>
    <name evidence="2" type="ORF">M23134_06126</name>
</gene>
<dbReference type="PANTHER" id="PTHR30560:SF3">
    <property type="entry name" value="TRIGGER FACTOR-LIKE PROTEIN TIG, CHLOROPLASTIC"/>
    <property type="match status" value="1"/>
</dbReference>
<dbReference type="Proteomes" id="UP000004095">
    <property type="component" value="Unassembled WGS sequence"/>
</dbReference>
<dbReference type="eggNOG" id="COG0544">
    <property type="taxonomic scope" value="Bacteria"/>
</dbReference>
<dbReference type="OrthoDB" id="9767721at2"/>
<dbReference type="SUPFAM" id="SSF102735">
    <property type="entry name" value="Trigger factor ribosome-binding domain"/>
    <property type="match status" value="1"/>
</dbReference>
<dbReference type="EMBL" id="AAWS01000032">
    <property type="protein sequence ID" value="EAY26597.1"/>
    <property type="molecule type" value="Genomic_DNA"/>
</dbReference>
<evidence type="ECO:0000313" key="3">
    <source>
        <dbReference type="Proteomes" id="UP000004095"/>
    </source>
</evidence>
<sequence>MDIVLDKKDATNASIKIKVSEADYKQQFNSKLKEYGKKVQLKGFRPGKVPAGVIKKMYGKGILVEEINHLLSSSLSSYIVDNKLPLVGQPIPEEQESENTIDWDNQKDFEFSYRVGLAGEYEYNLENVTVTSYNVTVADEDVQEVIENIRKQQGKSENPEEVAAGDMIFGKLEQVLTKKAKDEGETAYEKDVLIDTEKVVEAEVEKIVGLEKEAHFDFTIRKFFKDGAETIKEITGLSLEEAKQLKGKYRFTIENITRQAEAELNQDLFDNIFGPDTVNGEEEFVAKVKESIAENFEKDTNLFLQNTIRDKVLESVDIALPDEFLKDWLYESNEGKFSKSQIEEEYEKYANERRWSLIVGRIAEENDFKVEDDEILGQAKNFVRSQIGGAMAMSPQIEDMIDSLAERYLNEDNGRMVEQFESQVMYDKVLDFVKGKVNIETKDVSKSEFEKIVTA</sequence>
<dbReference type="RefSeq" id="WP_002700585.1">
    <property type="nucleotide sequence ID" value="NZ_AAWS01000032.1"/>
</dbReference>
<dbReference type="NCBIfam" id="TIGR00115">
    <property type="entry name" value="tig"/>
    <property type="match status" value="1"/>
</dbReference>
<dbReference type="InterPro" id="IPR005215">
    <property type="entry name" value="Trig_fac"/>
</dbReference>
<dbReference type="GO" id="GO:0043335">
    <property type="term" value="P:protein unfolding"/>
    <property type="evidence" value="ECO:0007669"/>
    <property type="project" value="TreeGrafter"/>
</dbReference>
<reference evidence="2 3" key="1">
    <citation type="submission" date="2007-01" db="EMBL/GenBank/DDBJ databases">
        <authorList>
            <person name="Haygood M."/>
            <person name="Podell S."/>
            <person name="Anderson C."/>
            <person name="Hopkinson B."/>
            <person name="Roe K."/>
            <person name="Barbeau K."/>
            <person name="Gaasterland T."/>
            <person name="Ferriera S."/>
            <person name="Johnson J."/>
            <person name="Kravitz S."/>
            <person name="Beeson K."/>
            <person name="Sutton G."/>
            <person name="Rogers Y.-H."/>
            <person name="Friedman R."/>
            <person name="Frazier M."/>
            <person name="Venter J.C."/>
        </authorList>
    </citation>
    <scope>NUCLEOTIDE SEQUENCE [LARGE SCALE GENOMIC DNA]</scope>
    <source>
        <strain evidence="2 3">ATCC 23134</strain>
    </source>
</reference>
<keyword evidence="2" id="KW-0413">Isomerase</keyword>
<dbReference type="InterPro" id="IPR027304">
    <property type="entry name" value="Trigger_fact/SurA_dom_sf"/>
</dbReference>
<organism evidence="2 3">
    <name type="scientific">Microscilla marina ATCC 23134</name>
    <dbReference type="NCBI Taxonomy" id="313606"/>
    <lineage>
        <taxon>Bacteria</taxon>
        <taxon>Pseudomonadati</taxon>
        <taxon>Bacteroidota</taxon>
        <taxon>Cytophagia</taxon>
        <taxon>Cytophagales</taxon>
        <taxon>Microscillaceae</taxon>
        <taxon>Microscilla</taxon>
    </lineage>
</organism>
<accession>A1ZSL7</accession>
<dbReference type="GO" id="GO:0043022">
    <property type="term" value="F:ribosome binding"/>
    <property type="evidence" value="ECO:0007669"/>
    <property type="project" value="TreeGrafter"/>
</dbReference>
<dbReference type="GO" id="GO:0015031">
    <property type="term" value="P:protein transport"/>
    <property type="evidence" value="ECO:0007669"/>
    <property type="project" value="InterPro"/>
</dbReference>
<proteinExistence type="predicted"/>
<dbReference type="GO" id="GO:0003755">
    <property type="term" value="F:peptidyl-prolyl cis-trans isomerase activity"/>
    <property type="evidence" value="ECO:0007669"/>
    <property type="project" value="TreeGrafter"/>
</dbReference>
<feature type="domain" description="Trigger factor ribosome-binding bacterial" evidence="1">
    <location>
        <begin position="1"/>
        <end position="149"/>
    </location>
</feature>
<protein>
    <submittedName>
        <fullName evidence="2">Fkbp-type peptidyl-prolyl cis-transisomerase, putative</fullName>
    </submittedName>
</protein>
<dbReference type="SUPFAM" id="SSF109998">
    <property type="entry name" value="Triger factor/SurA peptide-binding domain-like"/>
    <property type="match status" value="1"/>
</dbReference>
<dbReference type="InterPro" id="IPR037041">
    <property type="entry name" value="Trigger_fac_C_sf"/>
</dbReference>
<keyword evidence="3" id="KW-1185">Reference proteome</keyword>
<dbReference type="GO" id="GO:0044183">
    <property type="term" value="F:protein folding chaperone"/>
    <property type="evidence" value="ECO:0007669"/>
    <property type="project" value="TreeGrafter"/>
</dbReference>
<dbReference type="AlphaFoldDB" id="A1ZSL7"/>
<dbReference type="InterPro" id="IPR036611">
    <property type="entry name" value="Trigger_fac_ribosome-bd_sf"/>
</dbReference>